<feature type="region of interest" description="Disordered" evidence="1">
    <location>
        <begin position="50"/>
        <end position="79"/>
    </location>
</feature>
<dbReference type="EMBL" id="CAJNJA010061254">
    <property type="protein sequence ID" value="CAE7873194.1"/>
    <property type="molecule type" value="Genomic_DNA"/>
</dbReference>
<keyword evidence="3" id="KW-1185">Reference proteome</keyword>
<evidence type="ECO:0000313" key="2">
    <source>
        <dbReference type="EMBL" id="CAE7873194.1"/>
    </source>
</evidence>
<evidence type="ECO:0000256" key="1">
    <source>
        <dbReference type="SAM" id="MobiDB-lite"/>
    </source>
</evidence>
<reference evidence="2" key="1">
    <citation type="submission" date="2021-02" db="EMBL/GenBank/DDBJ databases">
        <authorList>
            <person name="Dougan E. K."/>
            <person name="Rhodes N."/>
            <person name="Thang M."/>
            <person name="Chan C."/>
        </authorList>
    </citation>
    <scope>NUCLEOTIDE SEQUENCE</scope>
</reference>
<feature type="compositionally biased region" description="Low complexity" evidence="1">
    <location>
        <begin position="50"/>
        <end position="70"/>
    </location>
</feature>
<name>A0A813AM27_9DINO</name>
<dbReference type="OrthoDB" id="447233at2759"/>
<protein>
    <submittedName>
        <fullName evidence="2">Uncharacterized protein</fullName>
    </submittedName>
</protein>
<dbReference type="AlphaFoldDB" id="A0A813AM27"/>
<proteinExistence type="predicted"/>
<comment type="caution">
    <text evidence="2">The sequence shown here is derived from an EMBL/GenBank/DDBJ whole genome shotgun (WGS) entry which is preliminary data.</text>
</comment>
<accession>A0A813AM27</accession>
<gene>
    <name evidence="2" type="ORF">SNEC2469_LOCUS28318</name>
</gene>
<organism evidence="2 3">
    <name type="scientific">Symbiodinium necroappetens</name>
    <dbReference type="NCBI Taxonomy" id="1628268"/>
    <lineage>
        <taxon>Eukaryota</taxon>
        <taxon>Sar</taxon>
        <taxon>Alveolata</taxon>
        <taxon>Dinophyceae</taxon>
        <taxon>Suessiales</taxon>
        <taxon>Symbiodiniaceae</taxon>
        <taxon>Symbiodinium</taxon>
    </lineage>
</organism>
<evidence type="ECO:0000313" key="3">
    <source>
        <dbReference type="Proteomes" id="UP000601435"/>
    </source>
</evidence>
<sequence length="214" mass="23935">MLLPFTLRPSLARRTEVYVAPPAASSLEDAPACRFRRCPGPGCRALDAMAEGQAAEAPKAEQAPTEAQPQDSKKSFGGPRKRLMWGRVFLGQVVDWKGKYGWIQPAEPILHFKANLRQGRIFVSGRRKVVRRACSGKHAHRTEAAPHRICQRQRSGPGRSLSHCARPTSFKLDEIAREQKSCKKGIDYAQTCPIGWKYVAWLSLARQRGGKEQF</sequence>
<dbReference type="Proteomes" id="UP000601435">
    <property type="component" value="Unassembled WGS sequence"/>
</dbReference>